<dbReference type="SUPFAM" id="SSF51679">
    <property type="entry name" value="Bacterial luciferase-like"/>
    <property type="match status" value="1"/>
</dbReference>
<feature type="domain" description="Luciferase-like" evidence="2">
    <location>
        <begin position="3"/>
        <end position="314"/>
    </location>
</feature>
<organism evidence="3 4">
    <name type="scientific">Rhodoplanes roseus</name>
    <dbReference type="NCBI Taxonomy" id="29409"/>
    <lineage>
        <taxon>Bacteria</taxon>
        <taxon>Pseudomonadati</taxon>
        <taxon>Pseudomonadota</taxon>
        <taxon>Alphaproteobacteria</taxon>
        <taxon>Hyphomicrobiales</taxon>
        <taxon>Nitrobacteraceae</taxon>
        <taxon>Rhodoplanes</taxon>
    </lineage>
</organism>
<dbReference type="CDD" id="cd01097">
    <property type="entry name" value="Tetrahydromethanopterin_reductase"/>
    <property type="match status" value="1"/>
</dbReference>
<protein>
    <recommendedName>
        <fullName evidence="2">Luciferase-like domain-containing protein</fullName>
    </recommendedName>
</protein>
<dbReference type="PANTHER" id="PTHR43244">
    <property type="match status" value="1"/>
</dbReference>
<dbReference type="EMBL" id="NPEX01000237">
    <property type="protein sequence ID" value="RAI40365.1"/>
    <property type="molecule type" value="Genomic_DNA"/>
</dbReference>
<keyword evidence="4" id="KW-1185">Reference proteome</keyword>
<dbReference type="PANTHER" id="PTHR43244:SF1">
    <property type="entry name" value="5,10-METHYLENETETRAHYDROMETHANOPTERIN REDUCTASE"/>
    <property type="match status" value="1"/>
</dbReference>
<dbReference type="InterPro" id="IPR036661">
    <property type="entry name" value="Luciferase-like_sf"/>
</dbReference>
<dbReference type="RefSeq" id="WP_111421529.1">
    <property type="nucleotide sequence ID" value="NZ_NPEX01000237.1"/>
</dbReference>
<dbReference type="Pfam" id="PF00296">
    <property type="entry name" value="Bac_luciferase"/>
    <property type="match status" value="1"/>
</dbReference>
<name>A0A327KSK0_9BRAD</name>
<dbReference type="GO" id="GO:0016705">
    <property type="term" value="F:oxidoreductase activity, acting on paired donors, with incorporation or reduction of molecular oxygen"/>
    <property type="evidence" value="ECO:0007669"/>
    <property type="project" value="InterPro"/>
</dbReference>
<dbReference type="OrthoDB" id="9804736at2"/>
<accession>A0A327KSK0</accession>
<evidence type="ECO:0000256" key="1">
    <source>
        <dbReference type="ARBA" id="ARBA00023002"/>
    </source>
</evidence>
<evidence type="ECO:0000313" key="3">
    <source>
        <dbReference type="EMBL" id="RAI40365.1"/>
    </source>
</evidence>
<dbReference type="InterPro" id="IPR050564">
    <property type="entry name" value="F420-G6PD/mer"/>
</dbReference>
<gene>
    <name evidence="3" type="ORF">CH341_23960</name>
</gene>
<sequence>MTTLPQIGIRLHGGQTASACVALATAADTAGLSGLWFAENAFARGILPAAAACALATRRIAVNAGVFNPFSRHPTMMAMEIVAIDELSNGRAGLSIGSGIASAVAKLGLSAEKPVPALRDTVTIVRTLLRAEEVDHAGPAFTARKVKLDFVARADIPILLAGRGNLTAKLAGEAADGLIVSNMCSAAFSGRVAALMQEARRAVGRTGAARVVQYLPCAIHRDRATALAAAKRAVGAMVPGFWALGQRLASAKDALMDGTGIGEDDFAAAAARLRAGEDAATVLDERFTAAFSIAGTPDDCLAAAAAYAAAGVTELALTFEGDEAIADIGLMGAALAGAGAAAAGAGP</sequence>
<dbReference type="Proteomes" id="UP000249130">
    <property type="component" value="Unassembled WGS sequence"/>
</dbReference>
<reference evidence="3 4" key="1">
    <citation type="submission" date="2017-07" db="EMBL/GenBank/DDBJ databases">
        <title>Draft Genome Sequences of Select Purple Nonsulfur Bacteria.</title>
        <authorList>
            <person name="Lasarre B."/>
            <person name="Mckinlay J.B."/>
        </authorList>
    </citation>
    <scope>NUCLEOTIDE SEQUENCE [LARGE SCALE GENOMIC DNA]</scope>
    <source>
        <strain evidence="3 4">DSM 5909</strain>
    </source>
</reference>
<evidence type="ECO:0000259" key="2">
    <source>
        <dbReference type="Pfam" id="PF00296"/>
    </source>
</evidence>
<evidence type="ECO:0000313" key="4">
    <source>
        <dbReference type="Proteomes" id="UP000249130"/>
    </source>
</evidence>
<keyword evidence="1" id="KW-0560">Oxidoreductase</keyword>
<dbReference type="InterPro" id="IPR011251">
    <property type="entry name" value="Luciferase-like_dom"/>
</dbReference>
<dbReference type="Gene3D" id="3.20.20.30">
    <property type="entry name" value="Luciferase-like domain"/>
    <property type="match status" value="1"/>
</dbReference>
<comment type="caution">
    <text evidence="3">The sequence shown here is derived from an EMBL/GenBank/DDBJ whole genome shotgun (WGS) entry which is preliminary data.</text>
</comment>
<proteinExistence type="predicted"/>
<dbReference type="AlphaFoldDB" id="A0A327KSK0"/>